<reference evidence="3" key="1">
    <citation type="submission" date="2022-12" db="EMBL/GenBank/DDBJ databases">
        <authorList>
            <person name="Petersen C."/>
        </authorList>
    </citation>
    <scope>NUCLEOTIDE SEQUENCE</scope>
    <source>
        <strain evidence="3">IBT 17660</strain>
    </source>
</reference>
<dbReference type="InterPro" id="IPR003959">
    <property type="entry name" value="ATPase_AAA_core"/>
</dbReference>
<organism evidence="3 4">
    <name type="scientific">Penicillium desertorum</name>
    <dbReference type="NCBI Taxonomy" id="1303715"/>
    <lineage>
        <taxon>Eukaryota</taxon>
        <taxon>Fungi</taxon>
        <taxon>Dikarya</taxon>
        <taxon>Ascomycota</taxon>
        <taxon>Pezizomycotina</taxon>
        <taxon>Eurotiomycetes</taxon>
        <taxon>Eurotiomycetidae</taxon>
        <taxon>Eurotiales</taxon>
        <taxon>Aspergillaceae</taxon>
        <taxon>Penicillium</taxon>
    </lineage>
</organism>
<feature type="region of interest" description="Disordered" evidence="1">
    <location>
        <begin position="797"/>
        <end position="821"/>
    </location>
</feature>
<proteinExistence type="predicted"/>
<dbReference type="CDD" id="cd00009">
    <property type="entry name" value="AAA"/>
    <property type="match status" value="1"/>
</dbReference>
<evidence type="ECO:0000313" key="4">
    <source>
        <dbReference type="Proteomes" id="UP001147760"/>
    </source>
</evidence>
<keyword evidence="4" id="KW-1185">Reference proteome</keyword>
<dbReference type="GO" id="GO:0016887">
    <property type="term" value="F:ATP hydrolysis activity"/>
    <property type="evidence" value="ECO:0007669"/>
    <property type="project" value="InterPro"/>
</dbReference>
<dbReference type="InterPro" id="IPR003593">
    <property type="entry name" value="AAA+_ATPase"/>
</dbReference>
<dbReference type="GO" id="GO:0005524">
    <property type="term" value="F:ATP binding"/>
    <property type="evidence" value="ECO:0007669"/>
    <property type="project" value="InterPro"/>
</dbReference>
<feature type="compositionally biased region" description="Pro residues" evidence="1">
    <location>
        <begin position="237"/>
        <end position="246"/>
    </location>
</feature>
<dbReference type="GO" id="GO:0005634">
    <property type="term" value="C:nucleus"/>
    <property type="evidence" value="ECO:0007669"/>
    <property type="project" value="TreeGrafter"/>
</dbReference>
<dbReference type="Proteomes" id="UP001147760">
    <property type="component" value="Unassembled WGS sequence"/>
</dbReference>
<dbReference type="EMBL" id="JAPWDO010000005">
    <property type="protein sequence ID" value="KAJ5470752.1"/>
    <property type="molecule type" value="Genomic_DNA"/>
</dbReference>
<dbReference type="GO" id="GO:0003677">
    <property type="term" value="F:DNA binding"/>
    <property type="evidence" value="ECO:0007669"/>
    <property type="project" value="TreeGrafter"/>
</dbReference>
<feature type="domain" description="AAA+ ATPase" evidence="2">
    <location>
        <begin position="396"/>
        <end position="558"/>
    </location>
</feature>
<gene>
    <name evidence="3" type="ORF">N7530_008109</name>
</gene>
<feature type="compositionally biased region" description="Low complexity" evidence="1">
    <location>
        <begin position="100"/>
        <end position="111"/>
    </location>
</feature>
<protein>
    <recommendedName>
        <fullName evidence="2">AAA+ ATPase domain-containing protein</fullName>
    </recommendedName>
</protein>
<dbReference type="PANTHER" id="PTHR23389:SF3">
    <property type="entry name" value="CHROMOSOME TRANSMISSION FIDELITY PROTEIN 18 HOMOLOG"/>
    <property type="match status" value="1"/>
</dbReference>
<dbReference type="InterPro" id="IPR027417">
    <property type="entry name" value="P-loop_NTPase"/>
</dbReference>
<name>A0A9X0BKY8_9EURO</name>
<sequence length="1143" mass="126265">MLPSSPSFLSSFDPALHLHSEGPGNANPPSESFSDEIEAIHLHRHEQTRNRVVIQHRAWDLSDVFRSEDDIRPGSQSKARIAWHSTTDNHIVDTPTKNVTTPRPFSRTPTRNLSLIPSSPPVSKMPFIASPGALAPTSGNATNDSQKRKGTNAEGDVQPTEPKRQRMVGGFVDDDDDDEEDDLAAFRDEHLKNQYDLPEHSFQEPPAELPNILAPPPATTKSNDTTNATPSSSRTPLPLPPRPAPMAPKRFQIKTCAGKTHNVPQRKAEAPISYQQMIANRSETEPGKATKSYYGIDIHKLLDDAAKDEKPANRDPQPQVQKTIEANNVSSKQKKIDSAMWTEKYRARKFTDLIGDERTHRSVLRWLKGGEPIVFPGLAKSRPKKSTQEGEEEYTHRKVLLLSGPPGLGKTTLAHVCARQAGYEVLEINASDDRSRDVVKGRIRDALGTENVKGMNVEIGDKKVRRAGKPVCVVVDEVDGVTGGSGSGGEGGFMKALIDLVLLDQRNSKLASEGNNGKKRKGDNFRFMRPLILVCNDLYHSSLRPLRASSIAEMINVRQAPLENVVQRVKVIFGREGIPCDSDGARRLCEAAWGMATRKKRSTKSQGSSEGDIRSVLVAAEFVAHKLRNESLPSSLRLTRNWLETRVLNASAEGSSAFFKELSRGGVREIVNRVFTEGAGFSDAPVGMSFQDRFDTPSSRVPLGVADLRKRHAINRLREMIDSSGDHDRCVSDCFASYPIQQYQDDNYFSKPNAAHDWLHFHDSISSKVHSSQEWELIPYLSQSVVAFHHLFATATGRTTDDDKNDDDEEAEEPHPFSGPKADFAAFEAQKQNRAAMTAFHASFSAPMARIFRSTESIITDLVPYLIRMLSPDIKPVVIRGNGEQRSTATVRKDSERALVQSTVRVMTGMGVAFEKVRVEHEGSHGGWAYRMEPPIDSLVVFSKIKGSTIEASGGTAPVRYAVRQVLDQEYRKATMRKQSDAISASRVGVKSGKNSDDTAAAKAIKEAAVKRDFFGRLIEQPAPQPKDLNSADGWADESSKAGRKVWVTFHEGFSNAVRKPISMGELMAGLASLCSFFFSMLAAALFESEFEDFELSEYHLWFLVDASGALSVVAVETVEWVEAALEVVLEEELEELLNILGI</sequence>
<comment type="caution">
    <text evidence="3">The sequence shown here is derived from an EMBL/GenBank/DDBJ whole genome shotgun (WGS) entry which is preliminary data.</text>
</comment>
<dbReference type="SUPFAM" id="SSF52540">
    <property type="entry name" value="P-loop containing nucleoside triphosphate hydrolases"/>
    <property type="match status" value="1"/>
</dbReference>
<reference evidence="3" key="2">
    <citation type="journal article" date="2023" name="IMA Fungus">
        <title>Comparative genomic study of the Penicillium genus elucidates a diverse pangenome and 15 lateral gene transfer events.</title>
        <authorList>
            <person name="Petersen C."/>
            <person name="Sorensen T."/>
            <person name="Nielsen M.R."/>
            <person name="Sondergaard T.E."/>
            <person name="Sorensen J.L."/>
            <person name="Fitzpatrick D.A."/>
            <person name="Frisvad J.C."/>
            <person name="Nielsen K.L."/>
        </authorList>
    </citation>
    <scope>NUCLEOTIDE SEQUENCE</scope>
    <source>
        <strain evidence="3">IBT 17660</strain>
    </source>
</reference>
<evidence type="ECO:0000256" key="1">
    <source>
        <dbReference type="SAM" id="MobiDB-lite"/>
    </source>
</evidence>
<dbReference type="OrthoDB" id="2195431at2759"/>
<dbReference type="Pfam" id="PF00004">
    <property type="entry name" value="AAA"/>
    <property type="match status" value="1"/>
</dbReference>
<feature type="region of interest" description="Disordered" evidence="1">
    <location>
        <begin position="92"/>
        <end position="179"/>
    </location>
</feature>
<feature type="region of interest" description="Disordered" evidence="1">
    <location>
        <begin position="200"/>
        <end position="247"/>
    </location>
</feature>
<feature type="region of interest" description="Disordered" evidence="1">
    <location>
        <begin position="1"/>
        <end position="32"/>
    </location>
</feature>
<dbReference type="Gene3D" id="3.40.50.300">
    <property type="entry name" value="P-loop containing nucleotide triphosphate hydrolases"/>
    <property type="match status" value="1"/>
</dbReference>
<evidence type="ECO:0000313" key="3">
    <source>
        <dbReference type="EMBL" id="KAJ5470752.1"/>
    </source>
</evidence>
<feature type="compositionally biased region" description="Low complexity" evidence="1">
    <location>
        <begin position="1"/>
        <end position="12"/>
    </location>
</feature>
<dbReference type="PANTHER" id="PTHR23389">
    <property type="entry name" value="CHROMOSOME TRANSMISSION FIDELITY FACTOR 18"/>
    <property type="match status" value="1"/>
</dbReference>
<accession>A0A9X0BKY8</accession>
<evidence type="ECO:0000259" key="2">
    <source>
        <dbReference type="SMART" id="SM00382"/>
    </source>
</evidence>
<dbReference type="SMART" id="SM00382">
    <property type="entry name" value="AAA"/>
    <property type="match status" value="1"/>
</dbReference>
<feature type="compositionally biased region" description="Acidic residues" evidence="1">
    <location>
        <begin position="803"/>
        <end position="812"/>
    </location>
</feature>
<dbReference type="AlphaFoldDB" id="A0A9X0BKY8"/>